<reference evidence="2 3" key="1">
    <citation type="submission" date="2018-08" db="EMBL/GenBank/DDBJ databases">
        <title>Parvularcula sp. SM1705, isolated from surface water of the South Sea China.</title>
        <authorList>
            <person name="Sun L."/>
        </authorList>
    </citation>
    <scope>NUCLEOTIDE SEQUENCE [LARGE SCALE GENOMIC DNA]</scope>
    <source>
        <strain evidence="2 3">SM1705</strain>
    </source>
</reference>
<evidence type="ECO:0000313" key="2">
    <source>
        <dbReference type="EMBL" id="RFB01534.1"/>
    </source>
</evidence>
<accession>A0A371R7V2</accession>
<evidence type="ECO:0000313" key="3">
    <source>
        <dbReference type="Proteomes" id="UP000264589"/>
    </source>
</evidence>
<dbReference type="SUPFAM" id="SSF53448">
    <property type="entry name" value="Nucleotide-diphospho-sugar transferases"/>
    <property type="match status" value="1"/>
</dbReference>
<sequence length="704" mass="80018">MTNWIISGVARSGTTLLYQILFDSLQAEGTPFTGIYEPYLWGRGVWNLSPADFRSEFNVTDNLHPYGIYTHTETPLHLNGNHETHDAFLSTILSRGPNALVKVIRGAGRLQPILDHGPDTRIIHLVRNPLDVCNSLLSNFSPYGDEYHPSDRARFLAEIIAARTDDFGRAPQTEMQWNLLWWKHMNDWAFEAAVKNPDRVLILPYELWGHDPYLFLKLIGDFAQIRTSGLYKEAYTRQIKGKTTRKLLKSDDVSDAEPYFRRFVEWASGLTQAKSDVWTKHLKRAGQKYASGSVAGHYCPSLKRNMSSLRLRKSHAHNAKYTELLLCSQRITKRETVARLSRLADGASQLQSSRKLWYLNFAFRDVIKTIDNVASEARVVHEPLDVTCVITSFNNGAYLRGAVDSVLNQSRPVKSILIADDCSQDGSQEFIRRYAEENPQIDFLCREQNIGVGRNRDDAFRRAESEFVTQLDGDDFIYPKKIEHELRAIEVAGGDPSTLVAFSDMMKIDEMGLQPNSLSGFAELQSREKRLEALLLRRNPLPHNMTFSKRLYQECGGYDTEACLYEDWGLKLRLAKHASNWVYSGVVGLVYNRHGQGLSAADPLVHWYWRLYCLSVNRGWLIGSVGPEMLVRTIANINEQIVGRHVSQADNCSFLSQANTEYGARLLMKKLSTLSNPRALNKKGEGALSESVRRFFAEESLYAY</sequence>
<dbReference type="AlphaFoldDB" id="A0A371R7V2"/>
<dbReference type="Gene3D" id="3.90.550.10">
    <property type="entry name" value="Spore Coat Polysaccharide Biosynthesis Protein SpsA, Chain A"/>
    <property type="match status" value="1"/>
</dbReference>
<dbReference type="InterPro" id="IPR001173">
    <property type="entry name" value="Glyco_trans_2-like"/>
</dbReference>
<dbReference type="Pfam" id="PF00535">
    <property type="entry name" value="Glycos_transf_2"/>
    <property type="match status" value="1"/>
</dbReference>
<protein>
    <submittedName>
        <fullName evidence="2">Glycosyltransferase</fullName>
    </submittedName>
</protein>
<keyword evidence="2" id="KW-0808">Transferase</keyword>
<organism evidence="2 3">
    <name type="scientific">Parvularcula marina</name>
    <dbReference type="NCBI Taxonomy" id="2292771"/>
    <lineage>
        <taxon>Bacteria</taxon>
        <taxon>Pseudomonadati</taxon>
        <taxon>Pseudomonadota</taxon>
        <taxon>Alphaproteobacteria</taxon>
        <taxon>Parvularculales</taxon>
        <taxon>Parvularculaceae</taxon>
        <taxon>Parvularcula</taxon>
    </lineage>
</organism>
<dbReference type="GO" id="GO:0016740">
    <property type="term" value="F:transferase activity"/>
    <property type="evidence" value="ECO:0007669"/>
    <property type="project" value="UniProtKB-KW"/>
</dbReference>
<dbReference type="RefSeq" id="WP_116393250.1">
    <property type="nucleotide sequence ID" value="NZ_QUQO01000002.1"/>
</dbReference>
<proteinExistence type="predicted"/>
<dbReference type="Proteomes" id="UP000264589">
    <property type="component" value="Unassembled WGS sequence"/>
</dbReference>
<dbReference type="PANTHER" id="PTHR43685:SF2">
    <property type="entry name" value="GLYCOSYLTRANSFERASE 2-LIKE DOMAIN-CONTAINING PROTEIN"/>
    <property type="match status" value="1"/>
</dbReference>
<dbReference type="Gene3D" id="3.40.50.300">
    <property type="entry name" value="P-loop containing nucleotide triphosphate hydrolases"/>
    <property type="match status" value="1"/>
</dbReference>
<dbReference type="InterPro" id="IPR029044">
    <property type="entry name" value="Nucleotide-diphossugar_trans"/>
</dbReference>
<keyword evidence="3" id="KW-1185">Reference proteome</keyword>
<feature type="domain" description="Glycosyltransferase 2-like" evidence="1">
    <location>
        <begin position="388"/>
        <end position="497"/>
    </location>
</feature>
<dbReference type="InParanoid" id="A0A371R7V2"/>
<name>A0A371R7V2_9PROT</name>
<dbReference type="SUPFAM" id="SSF52540">
    <property type="entry name" value="P-loop containing nucleoside triphosphate hydrolases"/>
    <property type="match status" value="1"/>
</dbReference>
<dbReference type="EMBL" id="QUQO01000002">
    <property type="protein sequence ID" value="RFB01534.1"/>
    <property type="molecule type" value="Genomic_DNA"/>
</dbReference>
<gene>
    <name evidence="2" type="ORF">DX908_14725</name>
</gene>
<comment type="caution">
    <text evidence="2">The sequence shown here is derived from an EMBL/GenBank/DDBJ whole genome shotgun (WGS) entry which is preliminary data.</text>
</comment>
<dbReference type="OrthoDB" id="5291101at2"/>
<evidence type="ECO:0000259" key="1">
    <source>
        <dbReference type="Pfam" id="PF00535"/>
    </source>
</evidence>
<dbReference type="PANTHER" id="PTHR43685">
    <property type="entry name" value="GLYCOSYLTRANSFERASE"/>
    <property type="match status" value="1"/>
</dbReference>
<dbReference type="InterPro" id="IPR027417">
    <property type="entry name" value="P-loop_NTPase"/>
</dbReference>
<dbReference type="InterPro" id="IPR050834">
    <property type="entry name" value="Glycosyltransf_2"/>
</dbReference>
<dbReference type="Pfam" id="PF13469">
    <property type="entry name" value="Sulfotransfer_3"/>
    <property type="match status" value="1"/>
</dbReference>